<dbReference type="AlphaFoldDB" id="A0A8E2JWA2"/>
<feature type="compositionally biased region" description="Basic and acidic residues" evidence="1">
    <location>
        <begin position="522"/>
        <end position="531"/>
    </location>
</feature>
<reference evidence="2 3" key="1">
    <citation type="journal article" date="2016" name="Nat. Commun.">
        <title>Ectomycorrhizal ecology is imprinted in the genome of the dominant symbiotic fungus Cenococcum geophilum.</title>
        <authorList>
            <consortium name="DOE Joint Genome Institute"/>
            <person name="Peter M."/>
            <person name="Kohler A."/>
            <person name="Ohm R.A."/>
            <person name="Kuo A."/>
            <person name="Krutzmann J."/>
            <person name="Morin E."/>
            <person name="Arend M."/>
            <person name="Barry K.W."/>
            <person name="Binder M."/>
            <person name="Choi C."/>
            <person name="Clum A."/>
            <person name="Copeland A."/>
            <person name="Grisel N."/>
            <person name="Haridas S."/>
            <person name="Kipfer T."/>
            <person name="LaButti K."/>
            <person name="Lindquist E."/>
            <person name="Lipzen A."/>
            <person name="Maire R."/>
            <person name="Meier B."/>
            <person name="Mihaltcheva S."/>
            <person name="Molinier V."/>
            <person name="Murat C."/>
            <person name="Poggeler S."/>
            <person name="Quandt C.A."/>
            <person name="Sperisen C."/>
            <person name="Tritt A."/>
            <person name="Tisserant E."/>
            <person name="Crous P.W."/>
            <person name="Henrissat B."/>
            <person name="Nehls U."/>
            <person name="Egli S."/>
            <person name="Spatafora J.W."/>
            <person name="Grigoriev I.V."/>
            <person name="Martin F.M."/>
        </authorList>
    </citation>
    <scope>NUCLEOTIDE SEQUENCE [LARGE SCALE GENOMIC DNA]</scope>
    <source>
        <strain evidence="2 3">CBS 207.34</strain>
    </source>
</reference>
<feature type="region of interest" description="Disordered" evidence="1">
    <location>
        <begin position="463"/>
        <end position="537"/>
    </location>
</feature>
<evidence type="ECO:0000313" key="2">
    <source>
        <dbReference type="EMBL" id="OCL11969.1"/>
    </source>
</evidence>
<dbReference type="OrthoDB" id="3785457at2759"/>
<accession>A0A8E2JWA2</accession>
<evidence type="ECO:0000313" key="3">
    <source>
        <dbReference type="Proteomes" id="UP000250140"/>
    </source>
</evidence>
<proteinExistence type="predicted"/>
<feature type="compositionally biased region" description="Polar residues" evidence="1">
    <location>
        <begin position="501"/>
        <end position="520"/>
    </location>
</feature>
<dbReference type="Proteomes" id="UP000250140">
    <property type="component" value="Unassembled WGS sequence"/>
</dbReference>
<feature type="compositionally biased region" description="Low complexity" evidence="1">
    <location>
        <begin position="472"/>
        <end position="484"/>
    </location>
</feature>
<sequence length="643" mass="72495">MLLELSTELLLEIVRKITNKADISRLCQVSKRLCQVSLPLLYESLTFSATELSLESLVSTAEKIPLIHLKYTKDISIRAPFRTRLWNRCLHRDDPRLSDEAVLRRVVNDVEDDEVSDRNPFFRAMMVLDVLFCCLAENKLRSFSWDLGTCIPEELLWGDDSLLKRQTRIENVSLITDGACGTNIETQYFVDLAPLTHIRSLSWRGLNRYDDFDAVRKCLKLNGNGIKVLSLDLIDWDKAEHTWFEDYRSRVRGPISIPDNFFTRKVLEVTPGEKTALLPSLEVLSVCALSFQSAVKEMTCSFNMRKLHTLKLWNCAHSLDLLLAIIENETETVKYKSFELVIDSHIIWDQGDHTDAAVPVATFLSAFQGLEDLYLMLPQSSDWDTIVQGILCHKSTLRRLTIDDQNAGEGTLACQIDFNQLFQDTYLRCIGMSAPVYQLRGERERHLLPPTCKILHIRTKPMGSDYDPANHSDSLSDGSVSSIDPTSPDSVLSAFDDNFPNVRQATNRDSSASEVSTSANEPLERDSEATVRRPASSAVEMEMSSVVTNGMRLAARPLKDEAGQEILEFARWASSLDGLPNLQVIAWGNFSYEGRYASRMPYRTNHEMRTSGAKETVEIREVELHGYGGVGGMKCGVVAKVFS</sequence>
<gene>
    <name evidence="2" type="ORF">AOQ84DRAFT_373498</name>
</gene>
<protein>
    <submittedName>
        <fullName evidence="2">Uncharacterized protein</fullName>
    </submittedName>
</protein>
<evidence type="ECO:0000256" key="1">
    <source>
        <dbReference type="SAM" id="MobiDB-lite"/>
    </source>
</evidence>
<keyword evidence="3" id="KW-1185">Reference proteome</keyword>
<name>A0A8E2JWA2_9PEZI</name>
<organism evidence="2 3">
    <name type="scientific">Glonium stellatum</name>
    <dbReference type="NCBI Taxonomy" id="574774"/>
    <lineage>
        <taxon>Eukaryota</taxon>
        <taxon>Fungi</taxon>
        <taxon>Dikarya</taxon>
        <taxon>Ascomycota</taxon>
        <taxon>Pezizomycotina</taxon>
        <taxon>Dothideomycetes</taxon>
        <taxon>Pleosporomycetidae</taxon>
        <taxon>Gloniales</taxon>
        <taxon>Gloniaceae</taxon>
        <taxon>Glonium</taxon>
    </lineage>
</organism>
<dbReference type="EMBL" id="KV748952">
    <property type="protein sequence ID" value="OCL11969.1"/>
    <property type="molecule type" value="Genomic_DNA"/>
</dbReference>